<sequence length="111" mass="12893">MYKVQASKLWQVSGTTASVTRAAYVCHRFSRAKRSCSNWWCTDALKFPSIESRTHYYSSTYTHIHSAISSKSDCVWCVDLELVPLQLNLHFSRFCILDRIEVSSFLWKSMT</sequence>
<accession>A0AAE1J361</accession>
<gene>
    <name evidence="1" type="ORF">QN277_004537</name>
</gene>
<protein>
    <submittedName>
        <fullName evidence="1">Uncharacterized protein</fullName>
    </submittedName>
</protein>
<dbReference type="AlphaFoldDB" id="A0AAE1J361"/>
<dbReference type="EMBL" id="JAWXYG010000010">
    <property type="protein sequence ID" value="KAK4261557.1"/>
    <property type="molecule type" value="Genomic_DNA"/>
</dbReference>
<proteinExistence type="predicted"/>
<evidence type="ECO:0000313" key="2">
    <source>
        <dbReference type="Proteomes" id="UP001293593"/>
    </source>
</evidence>
<name>A0AAE1J361_9FABA</name>
<dbReference type="Proteomes" id="UP001293593">
    <property type="component" value="Unassembled WGS sequence"/>
</dbReference>
<organism evidence="1 2">
    <name type="scientific">Acacia crassicarpa</name>
    <name type="common">northern wattle</name>
    <dbReference type="NCBI Taxonomy" id="499986"/>
    <lineage>
        <taxon>Eukaryota</taxon>
        <taxon>Viridiplantae</taxon>
        <taxon>Streptophyta</taxon>
        <taxon>Embryophyta</taxon>
        <taxon>Tracheophyta</taxon>
        <taxon>Spermatophyta</taxon>
        <taxon>Magnoliopsida</taxon>
        <taxon>eudicotyledons</taxon>
        <taxon>Gunneridae</taxon>
        <taxon>Pentapetalae</taxon>
        <taxon>rosids</taxon>
        <taxon>fabids</taxon>
        <taxon>Fabales</taxon>
        <taxon>Fabaceae</taxon>
        <taxon>Caesalpinioideae</taxon>
        <taxon>mimosoid clade</taxon>
        <taxon>Acacieae</taxon>
        <taxon>Acacia</taxon>
    </lineage>
</organism>
<comment type="caution">
    <text evidence="1">The sequence shown here is derived from an EMBL/GenBank/DDBJ whole genome shotgun (WGS) entry which is preliminary data.</text>
</comment>
<keyword evidence="2" id="KW-1185">Reference proteome</keyword>
<evidence type="ECO:0000313" key="1">
    <source>
        <dbReference type="EMBL" id="KAK4261557.1"/>
    </source>
</evidence>
<reference evidence="1" key="1">
    <citation type="submission" date="2023-10" db="EMBL/GenBank/DDBJ databases">
        <title>Chromosome-level genome of the transformable northern wattle, Acacia crassicarpa.</title>
        <authorList>
            <person name="Massaro I."/>
            <person name="Sinha N.R."/>
            <person name="Poethig S."/>
            <person name="Leichty A.R."/>
        </authorList>
    </citation>
    <scope>NUCLEOTIDE SEQUENCE</scope>
    <source>
        <strain evidence="1">Acra3RX</strain>
        <tissue evidence="1">Leaf</tissue>
    </source>
</reference>